<dbReference type="SMART" id="SM00238">
    <property type="entry name" value="BIR"/>
    <property type="match status" value="1"/>
</dbReference>
<dbReference type="Pfam" id="PF00653">
    <property type="entry name" value="BIR"/>
    <property type="match status" value="1"/>
</dbReference>
<proteinExistence type="predicted"/>
<dbReference type="Pfam" id="PF13920">
    <property type="entry name" value="zf-C3HC4_3"/>
    <property type="match status" value="1"/>
</dbReference>
<feature type="region of interest" description="Disordered" evidence="1">
    <location>
        <begin position="108"/>
        <end position="144"/>
    </location>
</feature>
<sequence length="203" mass="22710">MAEQTGGGSGAKPRYCTVADRLQTFGNWPSSNHQQPRDLTEAGFFYEGDGDRVTCYSCGEVLSSWTPEDDPWAEHEKFQPRCEHVLQHRMGGMNLGSSDVDEVAQGHSVEASGDDSKGMSQHSKNDPKKEERNTSRQRAHETVEEELQRLRHQFACKTCFKEKACMVILPCCHLSACAICVEKLHDCNVCHQRITATVKAYCA</sequence>
<evidence type="ECO:0000313" key="2">
    <source>
        <dbReference type="EMBL" id="KAK3605801.1"/>
    </source>
</evidence>
<dbReference type="AlphaFoldDB" id="A0AAE0T8V7"/>
<feature type="compositionally biased region" description="Basic and acidic residues" evidence="1">
    <location>
        <begin position="123"/>
        <end position="144"/>
    </location>
</feature>
<dbReference type="PROSITE" id="PS01282">
    <property type="entry name" value="BIR_REPEAT_1"/>
    <property type="match status" value="1"/>
</dbReference>
<keyword evidence="3" id="KW-1185">Reference proteome</keyword>
<organism evidence="2 3">
    <name type="scientific">Potamilus streckersoni</name>
    <dbReference type="NCBI Taxonomy" id="2493646"/>
    <lineage>
        <taxon>Eukaryota</taxon>
        <taxon>Metazoa</taxon>
        <taxon>Spiralia</taxon>
        <taxon>Lophotrochozoa</taxon>
        <taxon>Mollusca</taxon>
        <taxon>Bivalvia</taxon>
        <taxon>Autobranchia</taxon>
        <taxon>Heteroconchia</taxon>
        <taxon>Palaeoheterodonta</taxon>
        <taxon>Unionida</taxon>
        <taxon>Unionoidea</taxon>
        <taxon>Unionidae</taxon>
        <taxon>Ambleminae</taxon>
        <taxon>Lampsilini</taxon>
        <taxon>Potamilus</taxon>
    </lineage>
</organism>
<dbReference type="GO" id="GO:0005737">
    <property type="term" value="C:cytoplasm"/>
    <property type="evidence" value="ECO:0007669"/>
    <property type="project" value="TreeGrafter"/>
</dbReference>
<evidence type="ECO:0000256" key="1">
    <source>
        <dbReference type="SAM" id="MobiDB-lite"/>
    </source>
</evidence>
<reference evidence="2" key="3">
    <citation type="submission" date="2023-05" db="EMBL/GenBank/DDBJ databases">
        <authorList>
            <person name="Smith C.H."/>
        </authorList>
    </citation>
    <scope>NUCLEOTIDE SEQUENCE</scope>
    <source>
        <strain evidence="2">CHS0354</strain>
        <tissue evidence="2">Mantle</tissue>
    </source>
</reference>
<dbReference type="CDD" id="cd00022">
    <property type="entry name" value="BIR"/>
    <property type="match status" value="1"/>
</dbReference>
<reference evidence="2" key="2">
    <citation type="journal article" date="2021" name="Genome Biol. Evol.">
        <title>Developing a high-quality reference genome for a parasitic bivalve with doubly uniparental inheritance (Bivalvia: Unionida).</title>
        <authorList>
            <person name="Smith C.H."/>
        </authorList>
    </citation>
    <scope>NUCLEOTIDE SEQUENCE</scope>
    <source>
        <strain evidence="2">CHS0354</strain>
        <tissue evidence="2">Mantle</tissue>
    </source>
</reference>
<accession>A0AAE0T8V7</accession>
<dbReference type="PANTHER" id="PTHR10044">
    <property type="entry name" value="INHIBITOR OF APOPTOSIS"/>
    <property type="match status" value="1"/>
</dbReference>
<comment type="caution">
    <text evidence="2">The sequence shown here is derived from an EMBL/GenBank/DDBJ whole genome shotgun (WGS) entry which is preliminary data.</text>
</comment>
<dbReference type="GO" id="GO:0051726">
    <property type="term" value="P:regulation of cell cycle"/>
    <property type="evidence" value="ECO:0007669"/>
    <property type="project" value="TreeGrafter"/>
</dbReference>
<dbReference type="SUPFAM" id="SSF57924">
    <property type="entry name" value="Inhibitor of apoptosis (IAP) repeat"/>
    <property type="match status" value="1"/>
</dbReference>
<dbReference type="PROSITE" id="PS50143">
    <property type="entry name" value="BIR_REPEAT_2"/>
    <property type="match status" value="1"/>
</dbReference>
<dbReference type="EMBL" id="JAEAOA010000205">
    <property type="protein sequence ID" value="KAK3605801.1"/>
    <property type="molecule type" value="Genomic_DNA"/>
</dbReference>
<protein>
    <recommendedName>
        <fullName evidence="4">RING-type domain-containing protein</fullName>
    </recommendedName>
</protein>
<reference evidence="2" key="1">
    <citation type="journal article" date="2021" name="Genome Biol. Evol.">
        <title>A High-Quality Reference Genome for a Parasitic Bivalve with Doubly Uniparental Inheritance (Bivalvia: Unionida).</title>
        <authorList>
            <person name="Smith C.H."/>
        </authorList>
    </citation>
    <scope>NUCLEOTIDE SEQUENCE</scope>
    <source>
        <strain evidence="2">CHS0354</strain>
    </source>
</reference>
<gene>
    <name evidence="2" type="ORF">CHS0354_002418</name>
</gene>
<dbReference type="GO" id="GO:0005634">
    <property type="term" value="C:nucleus"/>
    <property type="evidence" value="ECO:0007669"/>
    <property type="project" value="TreeGrafter"/>
</dbReference>
<name>A0AAE0T8V7_9BIVA</name>
<dbReference type="InterPro" id="IPR001370">
    <property type="entry name" value="BIR_rpt"/>
</dbReference>
<dbReference type="InterPro" id="IPR013083">
    <property type="entry name" value="Znf_RING/FYVE/PHD"/>
</dbReference>
<dbReference type="InterPro" id="IPR050784">
    <property type="entry name" value="IAP"/>
</dbReference>
<dbReference type="Proteomes" id="UP001195483">
    <property type="component" value="Unassembled WGS sequence"/>
</dbReference>
<evidence type="ECO:0008006" key="4">
    <source>
        <dbReference type="Google" id="ProtNLM"/>
    </source>
</evidence>
<dbReference type="PANTHER" id="PTHR10044:SF139">
    <property type="entry name" value="DEATH-ASSOCIATED INHIBITOR OF APOPTOSIS 2"/>
    <property type="match status" value="1"/>
</dbReference>
<dbReference type="Gene3D" id="1.10.1170.10">
    <property type="entry name" value="Inhibitor Of Apoptosis Protein (2mihbC-IAP-1), Chain A"/>
    <property type="match status" value="1"/>
</dbReference>
<evidence type="ECO:0000313" key="3">
    <source>
        <dbReference type="Proteomes" id="UP001195483"/>
    </source>
</evidence>
<dbReference type="Gene3D" id="3.30.40.10">
    <property type="entry name" value="Zinc/RING finger domain, C3HC4 (zinc finger)"/>
    <property type="match status" value="1"/>
</dbReference>